<dbReference type="Proteomes" id="UP000198897">
    <property type="component" value="Unassembled WGS sequence"/>
</dbReference>
<evidence type="ECO:0000259" key="2">
    <source>
        <dbReference type="Pfam" id="PF18917"/>
    </source>
</evidence>
<dbReference type="RefSeq" id="WP_089753476.1">
    <property type="nucleotide sequence ID" value="NZ_FOOG01000036.1"/>
</dbReference>
<protein>
    <recommendedName>
        <fullName evidence="2">LiaI-LiaF-like transmembrane region domain-containing protein</fullName>
    </recommendedName>
</protein>
<feature type="transmembrane region" description="Helical" evidence="1">
    <location>
        <begin position="137"/>
        <end position="156"/>
    </location>
</feature>
<dbReference type="OrthoDB" id="2989824at2"/>
<evidence type="ECO:0000313" key="3">
    <source>
        <dbReference type="EMBL" id="SFG34301.1"/>
    </source>
</evidence>
<dbReference type="EMBL" id="FOOG01000036">
    <property type="protein sequence ID" value="SFG34301.1"/>
    <property type="molecule type" value="Genomic_DNA"/>
</dbReference>
<accession>A0A1I2R8V4</accession>
<evidence type="ECO:0000256" key="1">
    <source>
        <dbReference type="SAM" id="Phobius"/>
    </source>
</evidence>
<reference evidence="4" key="1">
    <citation type="submission" date="2016-10" db="EMBL/GenBank/DDBJ databases">
        <authorList>
            <person name="Varghese N."/>
            <person name="Submissions S."/>
        </authorList>
    </citation>
    <scope>NUCLEOTIDE SEQUENCE [LARGE SCALE GENOMIC DNA]</scope>
    <source>
        <strain evidence="4">FP5</strain>
    </source>
</reference>
<proteinExistence type="predicted"/>
<dbReference type="InterPro" id="IPR043726">
    <property type="entry name" value="LiaI-LiaF-like_TM1"/>
</dbReference>
<feature type="transmembrane region" description="Helical" evidence="1">
    <location>
        <begin position="85"/>
        <end position="102"/>
    </location>
</feature>
<sequence length="158" mass="18403">MTKQNSFIGFLLIGFGLYFLIRQLNIPYLSEFYSWPTLLFIIGAAFLLHSYIEKDHSSLFTGALLLGFGIHFHAIHYLAFWKDDWPFYFVIVGAAFLIRYAGARKGLIPALLFLGFGFFALFWPANPEWFQWIQTGFQTIIRYWPLVLIISGLYVLKK</sequence>
<feature type="transmembrane region" description="Helical" evidence="1">
    <location>
        <begin position="107"/>
        <end position="125"/>
    </location>
</feature>
<feature type="domain" description="LiaI-LiaF-like transmembrane region" evidence="2">
    <location>
        <begin position="7"/>
        <end position="47"/>
    </location>
</feature>
<dbReference type="AlphaFoldDB" id="A0A1I2R8V4"/>
<keyword evidence="4" id="KW-1185">Reference proteome</keyword>
<organism evidence="3 4">
    <name type="scientific">Halobacillus alkaliphilus</name>
    <dbReference type="NCBI Taxonomy" id="396056"/>
    <lineage>
        <taxon>Bacteria</taxon>
        <taxon>Bacillati</taxon>
        <taxon>Bacillota</taxon>
        <taxon>Bacilli</taxon>
        <taxon>Bacillales</taxon>
        <taxon>Bacillaceae</taxon>
        <taxon>Halobacillus</taxon>
    </lineage>
</organism>
<feature type="transmembrane region" description="Helical" evidence="1">
    <location>
        <begin position="32"/>
        <end position="52"/>
    </location>
</feature>
<keyword evidence="1" id="KW-0812">Transmembrane</keyword>
<keyword evidence="1" id="KW-1133">Transmembrane helix</keyword>
<feature type="transmembrane region" description="Helical" evidence="1">
    <location>
        <begin position="7"/>
        <end position="26"/>
    </location>
</feature>
<dbReference type="Pfam" id="PF18917">
    <property type="entry name" value="LiaI-LiaF-like_TM1"/>
    <property type="match status" value="1"/>
</dbReference>
<name>A0A1I2R8V4_9BACI</name>
<gene>
    <name evidence="3" type="ORF">SAMN05216353_13630</name>
</gene>
<feature type="transmembrane region" description="Helical" evidence="1">
    <location>
        <begin position="59"/>
        <end position="79"/>
    </location>
</feature>
<keyword evidence="1" id="KW-0472">Membrane</keyword>
<evidence type="ECO:0000313" key="4">
    <source>
        <dbReference type="Proteomes" id="UP000198897"/>
    </source>
</evidence>